<evidence type="ECO:0000256" key="1">
    <source>
        <dbReference type="ARBA" id="ARBA00023125"/>
    </source>
</evidence>
<feature type="domain" description="HTH CENPB-type" evidence="2">
    <location>
        <begin position="12"/>
        <end position="89"/>
    </location>
</feature>
<dbReference type="EMBL" id="CAJQZP010001449">
    <property type="protein sequence ID" value="CAG5047492.1"/>
    <property type="molecule type" value="Genomic_DNA"/>
</dbReference>
<reference evidence="3" key="1">
    <citation type="submission" date="2021-04" db="EMBL/GenBank/DDBJ databases">
        <authorList>
            <person name="Tunstrom K."/>
        </authorList>
    </citation>
    <scope>NUCLEOTIDE SEQUENCE</scope>
</reference>
<dbReference type="InterPro" id="IPR050863">
    <property type="entry name" value="CenT-Element_Derived"/>
</dbReference>
<dbReference type="InterPro" id="IPR006600">
    <property type="entry name" value="HTH_CenpB_DNA-bd_dom"/>
</dbReference>
<comment type="caution">
    <text evidence="3">The sequence shown here is derived from an EMBL/GenBank/DDBJ whole genome shotgun (WGS) entry which is preliminary data.</text>
</comment>
<dbReference type="PROSITE" id="PS51253">
    <property type="entry name" value="HTH_CENPB"/>
    <property type="match status" value="1"/>
</dbReference>
<keyword evidence="1" id="KW-0238">DNA-binding</keyword>
<sequence>MKKGGEVTIGLPLGPKKTIFTPKEEDEIEAYLKYMEERLFGLTTIELRRLAYQLAVKNGKAHNFNTDKKMAGVDWLKGFLKRHQNLSIRKPEATSAARAMGFNKVAVSKFYQLLGYIYDKFELTPDKIYNCDETGISVVSKTKSKILAIKGRKQMGSLSSAERGQTITVEICFNAAGIYMPPLMIFPRQRMKPELLDRAPPGTIAVCNPRGWITSEIFLTWFKNFIKFSGATPTNHILLLLDGHVSHTQNLESD</sequence>
<dbReference type="Proteomes" id="UP000691718">
    <property type="component" value="Unassembled WGS sequence"/>
</dbReference>
<evidence type="ECO:0000259" key="2">
    <source>
        <dbReference type="PROSITE" id="PS51253"/>
    </source>
</evidence>
<proteinExistence type="predicted"/>
<name>A0A8S3XZ67_PARAO</name>
<evidence type="ECO:0000313" key="4">
    <source>
        <dbReference type="Proteomes" id="UP000691718"/>
    </source>
</evidence>
<organism evidence="3 4">
    <name type="scientific">Parnassius apollo</name>
    <name type="common">Apollo butterfly</name>
    <name type="synonym">Papilio apollo</name>
    <dbReference type="NCBI Taxonomy" id="110799"/>
    <lineage>
        <taxon>Eukaryota</taxon>
        <taxon>Metazoa</taxon>
        <taxon>Ecdysozoa</taxon>
        <taxon>Arthropoda</taxon>
        <taxon>Hexapoda</taxon>
        <taxon>Insecta</taxon>
        <taxon>Pterygota</taxon>
        <taxon>Neoptera</taxon>
        <taxon>Endopterygota</taxon>
        <taxon>Lepidoptera</taxon>
        <taxon>Glossata</taxon>
        <taxon>Ditrysia</taxon>
        <taxon>Papilionoidea</taxon>
        <taxon>Papilionidae</taxon>
        <taxon>Parnassiinae</taxon>
        <taxon>Parnassini</taxon>
        <taxon>Parnassius</taxon>
        <taxon>Parnassius</taxon>
    </lineage>
</organism>
<dbReference type="Pfam" id="PF03184">
    <property type="entry name" value="DDE_1"/>
    <property type="match status" value="1"/>
</dbReference>
<dbReference type="PANTHER" id="PTHR19303:SF71">
    <property type="entry name" value="ZINC FINGER PHD-TYPE DOMAIN-CONTAINING PROTEIN"/>
    <property type="match status" value="1"/>
</dbReference>
<evidence type="ECO:0000313" key="3">
    <source>
        <dbReference type="EMBL" id="CAG5047492.1"/>
    </source>
</evidence>
<gene>
    <name evidence="3" type="ORF">PAPOLLO_LOCUS23946</name>
</gene>
<dbReference type="GO" id="GO:0005634">
    <property type="term" value="C:nucleus"/>
    <property type="evidence" value="ECO:0007669"/>
    <property type="project" value="TreeGrafter"/>
</dbReference>
<accession>A0A8S3XZ67</accession>
<dbReference type="GO" id="GO:0003677">
    <property type="term" value="F:DNA binding"/>
    <property type="evidence" value="ECO:0007669"/>
    <property type="project" value="UniProtKB-KW"/>
</dbReference>
<dbReference type="PANTHER" id="PTHR19303">
    <property type="entry name" value="TRANSPOSON"/>
    <property type="match status" value="1"/>
</dbReference>
<dbReference type="InterPro" id="IPR004875">
    <property type="entry name" value="DDE_SF_endonuclease_dom"/>
</dbReference>
<protein>
    <submittedName>
        <fullName evidence="3">(apollo) hypothetical protein</fullName>
    </submittedName>
</protein>
<dbReference type="AlphaFoldDB" id="A0A8S3XZ67"/>
<dbReference type="OrthoDB" id="8191755at2759"/>
<keyword evidence="4" id="KW-1185">Reference proteome</keyword>